<keyword evidence="4" id="KW-0804">Transcription</keyword>
<dbReference type="Gene3D" id="1.10.10.10">
    <property type="entry name" value="Winged helix-like DNA-binding domain superfamily/Winged helix DNA-binding domain"/>
    <property type="match status" value="1"/>
</dbReference>
<keyword evidence="6" id="KW-1185">Reference proteome</keyword>
<proteinExistence type="inferred from homology"/>
<dbReference type="InterPro" id="IPR005650">
    <property type="entry name" value="BlaI_family"/>
</dbReference>
<name>D0LMA1_HALO1</name>
<sequence length="141" mass="16383">MKGIRFRPEQQGLRAALFDLEADIMEVVWAQGWQEFAVADVQRVLEREREIAYTTVMTTLGRLHDKGLLDRVRDGRRYLYRPRMSRAAFTETMARELLGSLSGLGHEQALALLVDQVAESDAEELRKLEALIRKRKRELQR</sequence>
<organism evidence="5 6">
    <name type="scientific">Haliangium ochraceum (strain DSM 14365 / JCM 11303 / SMP-2)</name>
    <dbReference type="NCBI Taxonomy" id="502025"/>
    <lineage>
        <taxon>Bacteria</taxon>
        <taxon>Pseudomonadati</taxon>
        <taxon>Myxococcota</taxon>
        <taxon>Polyangia</taxon>
        <taxon>Haliangiales</taxon>
        <taxon>Kofleriaceae</taxon>
        <taxon>Haliangium</taxon>
    </lineage>
</organism>
<dbReference type="GO" id="GO:0045892">
    <property type="term" value="P:negative regulation of DNA-templated transcription"/>
    <property type="evidence" value="ECO:0007669"/>
    <property type="project" value="InterPro"/>
</dbReference>
<comment type="similarity">
    <text evidence="1">Belongs to the BlaI transcriptional regulatory family.</text>
</comment>
<evidence type="ECO:0000256" key="3">
    <source>
        <dbReference type="ARBA" id="ARBA00023125"/>
    </source>
</evidence>
<evidence type="ECO:0000313" key="5">
    <source>
        <dbReference type="EMBL" id="ACY16807.1"/>
    </source>
</evidence>
<dbReference type="Proteomes" id="UP000001880">
    <property type="component" value="Chromosome"/>
</dbReference>
<keyword evidence="3" id="KW-0238">DNA-binding</keyword>
<dbReference type="InterPro" id="IPR036390">
    <property type="entry name" value="WH_DNA-bd_sf"/>
</dbReference>
<evidence type="ECO:0000256" key="1">
    <source>
        <dbReference type="ARBA" id="ARBA00011046"/>
    </source>
</evidence>
<dbReference type="RefSeq" id="WP_012829405.1">
    <property type="nucleotide sequence ID" value="NC_013440.1"/>
</dbReference>
<evidence type="ECO:0000256" key="2">
    <source>
        <dbReference type="ARBA" id="ARBA00023015"/>
    </source>
</evidence>
<dbReference type="eggNOG" id="COG3682">
    <property type="taxonomic scope" value="Bacteria"/>
</dbReference>
<accession>D0LMA1</accession>
<evidence type="ECO:0000313" key="6">
    <source>
        <dbReference type="Proteomes" id="UP000001880"/>
    </source>
</evidence>
<reference evidence="5 6" key="1">
    <citation type="journal article" date="2010" name="Stand. Genomic Sci.">
        <title>Complete genome sequence of Haliangium ochraceum type strain (SMP-2).</title>
        <authorList>
            <consortium name="US DOE Joint Genome Institute (JGI-PGF)"/>
            <person name="Ivanova N."/>
            <person name="Daum C."/>
            <person name="Lang E."/>
            <person name="Abt B."/>
            <person name="Kopitz M."/>
            <person name="Saunders E."/>
            <person name="Lapidus A."/>
            <person name="Lucas S."/>
            <person name="Glavina Del Rio T."/>
            <person name="Nolan M."/>
            <person name="Tice H."/>
            <person name="Copeland A."/>
            <person name="Cheng J.F."/>
            <person name="Chen F."/>
            <person name="Bruce D."/>
            <person name="Goodwin L."/>
            <person name="Pitluck S."/>
            <person name="Mavromatis K."/>
            <person name="Pati A."/>
            <person name="Mikhailova N."/>
            <person name="Chen A."/>
            <person name="Palaniappan K."/>
            <person name="Land M."/>
            <person name="Hauser L."/>
            <person name="Chang Y.J."/>
            <person name="Jeffries C.D."/>
            <person name="Detter J.C."/>
            <person name="Brettin T."/>
            <person name="Rohde M."/>
            <person name="Goker M."/>
            <person name="Bristow J."/>
            <person name="Markowitz V."/>
            <person name="Eisen J.A."/>
            <person name="Hugenholtz P."/>
            <person name="Kyrpides N.C."/>
            <person name="Klenk H.P."/>
        </authorList>
    </citation>
    <scope>NUCLEOTIDE SEQUENCE [LARGE SCALE GENOMIC DNA]</scope>
    <source>
        <strain evidence="6">DSM 14365 / CIP 107738 / JCM 11303 / AJ 13395 / SMP-2</strain>
    </source>
</reference>
<evidence type="ECO:0000256" key="4">
    <source>
        <dbReference type="ARBA" id="ARBA00023163"/>
    </source>
</evidence>
<protein>
    <submittedName>
        <fullName evidence="5">Transcriptional repressor, CopY family</fullName>
    </submittedName>
</protein>
<keyword evidence="2" id="KW-0805">Transcription regulation</keyword>
<gene>
    <name evidence="5" type="ordered locus">Hoch_4311</name>
</gene>
<dbReference type="OrthoDB" id="9813987at2"/>
<dbReference type="AlphaFoldDB" id="D0LMA1"/>
<dbReference type="GO" id="GO:0003677">
    <property type="term" value="F:DNA binding"/>
    <property type="evidence" value="ECO:0007669"/>
    <property type="project" value="UniProtKB-KW"/>
</dbReference>
<dbReference type="HOGENOM" id="CLU_119090_1_2_7"/>
<dbReference type="PIRSF" id="PIRSF019455">
    <property type="entry name" value="CopR_AtkY"/>
    <property type="match status" value="1"/>
</dbReference>
<dbReference type="Pfam" id="PF03965">
    <property type="entry name" value="Penicillinase_R"/>
    <property type="match status" value="1"/>
</dbReference>
<dbReference type="KEGG" id="hoh:Hoch_4311"/>
<dbReference type="EMBL" id="CP001804">
    <property type="protein sequence ID" value="ACY16807.1"/>
    <property type="molecule type" value="Genomic_DNA"/>
</dbReference>
<dbReference type="STRING" id="502025.Hoch_4311"/>
<dbReference type="SUPFAM" id="SSF46785">
    <property type="entry name" value="Winged helix' DNA-binding domain"/>
    <property type="match status" value="1"/>
</dbReference>
<dbReference type="InterPro" id="IPR036388">
    <property type="entry name" value="WH-like_DNA-bd_sf"/>
</dbReference>